<protein>
    <submittedName>
        <fullName evidence="7">Fructokinase</fullName>
        <ecNumber evidence="7">2.7.1.4</ecNumber>
    </submittedName>
</protein>
<gene>
    <name evidence="7" type="ORF">AVDCRST_MAG25-105</name>
</gene>
<dbReference type="InterPro" id="IPR050306">
    <property type="entry name" value="PfkB_Carbo_kinase"/>
</dbReference>
<dbReference type="SUPFAM" id="SSF53613">
    <property type="entry name" value="Ribokinase-like"/>
    <property type="match status" value="1"/>
</dbReference>
<proteinExistence type="inferred from homology"/>
<keyword evidence="5" id="KW-0067">ATP-binding</keyword>
<dbReference type="EMBL" id="CADCVI010000007">
    <property type="protein sequence ID" value="CAA9455797.1"/>
    <property type="molecule type" value="Genomic_DNA"/>
</dbReference>
<dbReference type="Pfam" id="PF00294">
    <property type="entry name" value="PfkB"/>
    <property type="match status" value="1"/>
</dbReference>
<dbReference type="InterPro" id="IPR002139">
    <property type="entry name" value="Ribo/fructo_kinase"/>
</dbReference>
<evidence type="ECO:0000256" key="3">
    <source>
        <dbReference type="ARBA" id="ARBA00022741"/>
    </source>
</evidence>
<evidence type="ECO:0000313" key="7">
    <source>
        <dbReference type="EMBL" id="CAA9455797.1"/>
    </source>
</evidence>
<feature type="domain" description="Carbohydrate kinase PfkB" evidence="6">
    <location>
        <begin position="2"/>
        <end position="305"/>
    </location>
</feature>
<dbReference type="GO" id="GO:0005524">
    <property type="term" value="F:ATP binding"/>
    <property type="evidence" value="ECO:0007669"/>
    <property type="project" value="UniProtKB-KW"/>
</dbReference>
<dbReference type="AlphaFoldDB" id="A0A6J4R524"/>
<evidence type="ECO:0000256" key="4">
    <source>
        <dbReference type="ARBA" id="ARBA00022777"/>
    </source>
</evidence>
<dbReference type="PRINTS" id="PR00990">
    <property type="entry name" value="RIBOKINASE"/>
</dbReference>
<dbReference type="PANTHER" id="PTHR43085">
    <property type="entry name" value="HEXOKINASE FAMILY MEMBER"/>
    <property type="match status" value="1"/>
</dbReference>
<comment type="similarity">
    <text evidence="1">Belongs to the carbohydrate kinase PfkB family.</text>
</comment>
<evidence type="ECO:0000256" key="2">
    <source>
        <dbReference type="ARBA" id="ARBA00022679"/>
    </source>
</evidence>
<evidence type="ECO:0000256" key="1">
    <source>
        <dbReference type="ARBA" id="ARBA00010688"/>
    </source>
</evidence>
<sequence>MGRIVALGEVVSDIYRAESSSPVELPFVARPGGAPANVAVAAARLGSEAAFVGSVGRDLFGDFIARALEDEGVDVSAVRRCEPPTRTSIAFVEVSDDGDRSFTFYRSSPAADELLSPEDVAREGISGASFVNFGSIPLLKEPSRGAIHRAAELANELSVPVAFDVNLREHLWESVEAAREAVDPLLDRSQIVKMGHDELRPLLGTEDPDEAAGMLLGRGAVLVLVSLGPDGAFYASEGFRGSVPAFPVEAVDATGAGDAFLAAALVHLAETDGWDEEATREATLRGCAAGALACTDYGAMRALPTREELERFMGERGAR</sequence>
<dbReference type="InterPro" id="IPR029056">
    <property type="entry name" value="Ribokinase-like"/>
</dbReference>
<reference evidence="7" key="1">
    <citation type="submission" date="2020-02" db="EMBL/GenBank/DDBJ databases">
        <authorList>
            <person name="Meier V. D."/>
        </authorList>
    </citation>
    <scope>NUCLEOTIDE SEQUENCE</scope>
    <source>
        <strain evidence="7">AVDCRST_MAG25</strain>
    </source>
</reference>
<dbReference type="GO" id="GO:0008865">
    <property type="term" value="F:fructokinase activity"/>
    <property type="evidence" value="ECO:0007669"/>
    <property type="project" value="UniProtKB-EC"/>
</dbReference>
<dbReference type="InterPro" id="IPR011611">
    <property type="entry name" value="PfkB_dom"/>
</dbReference>
<keyword evidence="3" id="KW-0547">Nucleotide-binding</keyword>
<dbReference type="Gene3D" id="3.40.1190.20">
    <property type="match status" value="1"/>
</dbReference>
<name>A0A6J4R524_9ACTN</name>
<organism evidence="7">
    <name type="scientific">uncultured Rubrobacteraceae bacterium</name>
    <dbReference type="NCBI Taxonomy" id="349277"/>
    <lineage>
        <taxon>Bacteria</taxon>
        <taxon>Bacillati</taxon>
        <taxon>Actinomycetota</taxon>
        <taxon>Rubrobacteria</taxon>
        <taxon>Rubrobacterales</taxon>
        <taxon>Rubrobacteraceae</taxon>
        <taxon>environmental samples</taxon>
    </lineage>
</organism>
<evidence type="ECO:0000256" key="5">
    <source>
        <dbReference type="ARBA" id="ARBA00022840"/>
    </source>
</evidence>
<dbReference type="PANTHER" id="PTHR43085:SF1">
    <property type="entry name" value="PSEUDOURIDINE KINASE-RELATED"/>
    <property type="match status" value="1"/>
</dbReference>
<dbReference type="CDD" id="cd01167">
    <property type="entry name" value="bac_FRK"/>
    <property type="match status" value="1"/>
</dbReference>
<accession>A0A6J4R524</accession>
<dbReference type="EC" id="2.7.1.4" evidence="7"/>
<evidence type="ECO:0000259" key="6">
    <source>
        <dbReference type="Pfam" id="PF00294"/>
    </source>
</evidence>
<keyword evidence="2 7" id="KW-0808">Transferase</keyword>
<keyword evidence="4 7" id="KW-0418">Kinase</keyword>